<dbReference type="SMART" id="SM00327">
    <property type="entry name" value="VWA"/>
    <property type="match status" value="1"/>
</dbReference>
<evidence type="ECO:0000259" key="2">
    <source>
        <dbReference type="PROSITE" id="PS50234"/>
    </source>
</evidence>
<proteinExistence type="predicted"/>
<evidence type="ECO:0000313" key="3">
    <source>
        <dbReference type="EMBL" id="AOZ10927.1"/>
    </source>
</evidence>
<accession>A0ABN4TUI5</accession>
<feature type="domain" description="VWFA" evidence="2">
    <location>
        <begin position="20"/>
        <end position="205"/>
    </location>
</feature>
<name>A0ABN4TUI5_9BURK</name>
<dbReference type="PROSITE" id="PS50234">
    <property type="entry name" value="VWFA"/>
    <property type="match status" value="1"/>
</dbReference>
<reference evidence="3 4" key="1">
    <citation type="submission" date="2016-10" db="EMBL/GenBank/DDBJ databases">
        <title>Complete genome sequences of three Cupriavidus strains isolated from various Malaysian environments.</title>
        <authorList>
            <person name="Abdullah A.A.-A."/>
            <person name="Shafie N.A.H."/>
            <person name="Lau N.S."/>
        </authorList>
    </citation>
    <scope>NUCLEOTIDE SEQUENCE [LARGE SCALE GENOMIC DNA]</scope>
    <source>
        <strain evidence="3 4">USMAA1020</strain>
    </source>
</reference>
<dbReference type="PIRSF" id="PIRSF020634">
    <property type="entry name" value="TerY_vWA"/>
    <property type="match status" value="1"/>
</dbReference>
<keyword evidence="4" id="KW-1185">Reference proteome</keyword>
<dbReference type="InterPro" id="IPR011392">
    <property type="entry name" value="Tellurite-R_TerY"/>
</dbReference>
<protein>
    <recommendedName>
        <fullName evidence="2">VWFA domain-containing protein</fullName>
    </recommendedName>
</protein>
<evidence type="ECO:0000313" key="4">
    <source>
        <dbReference type="Proteomes" id="UP000177515"/>
    </source>
</evidence>
<dbReference type="EMBL" id="CP017755">
    <property type="protein sequence ID" value="AOZ10927.1"/>
    <property type="molecule type" value="Genomic_DNA"/>
</dbReference>
<dbReference type="SUPFAM" id="SSF53300">
    <property type="entry name" value="vWA-like"/>
    <property type="match status" value="1"/>
</dbReference>
<dbReference type="Pfam" id="PF00092">
    <property type="entry name" value="VWA"/>
    <property type="match status" value="1"/>
</dbReference>
<evidence type="ECO:0000256" key="1">
    <source>
        <dbReference type="SAM" id="MobiDB-lite"/>
    </source>
</evidence>
<dbReference type="Gene3D" id="3.40.50.410">
    <property type="entry name" value="von Willebrand factor, type A domain"/>
    <property type="match status" value="1"/>
</dbReference>
<gene>
    <name evidence="3" type="ORF">BKK80_30050</name>
</gene>
<dbReference type="RefSeq" id="WP_071038632.1">
    <property type="nucleotide sequence ID" value="NZ_CP017755.1"/>
</dbReference>
<dbReference type="InterPro" id="IPR036465">
    <property type="entry name" value="vWFA_dom_sf"/>
</dbReference>
<dbReference type="Proteomes" id="UP000177515">
    <property type="component" value="Chromosome 2"/>
</dbReference>
<organism evidence="3 4">
    <name type="scientific">Cupriavidus malaysiensis</name>
    <dbReference type="NCBI Taxonomy" id="367825"/>
    <lineage>
        <taxon>Bacteria</taxon>
        <taxon>Pseudomonadati</taxon>
        <taxon>Pseudomonadota</taxon>
        <taxon>Betaproteobacteria</taxon>
        <taxon>Burkholderiales</taxon>
        <taxon>Burkholderiaceae</taxon>
        <taxon>Cupriavidus</taxon>
    </lineage>
</organism>
<sequence length="227" mass="24282">MTSNGIPDVALVDNTEQRTPLALVLDCSGSMAGRPMQELNAGLALLEKELKADVIASKRVRILVIRLGGNDDAEVAGEWCDAMDFRAPDLVASGTTPTGQAVALALDEIEREKQRFRQAGVAYTRPWLFLMSDGVPTDAWDASASQACHAERTNKVAMFPIAVGESASVDVLGRFSSKGTPGVKQLKGLQFRELFLWLSASMQAVSQSTPGTQAQLPSTDSWSTVAV</sequence>
<dbReference type="InterPro" id="IPR002035">
    <property type="entry name" value="VWF_A"/>
</dbReference>
<feature type="region of interest" description="Disordered" evidence="1">
    <location>
        <begin position="208"/>
        <end position="227"/>
    </location>
</feature>